<evidence type="ECO:0000313" key="3">
    <source>
        <dbReference type="Proteomes" id="UP001054945"/>
    </source>
</evidence>
<organism evidence="2 3">
    <name type="scientific">Caerostris extrusa</name>
    <name type="common">Bark spider</name>
    <name type="synonym">Caerostris bankana</name>
    <dbReference type="NCBI Taxonomy" id="172846"/>
    <lineage>
        <taxon>Eukaryota</taxon>
        <taxon>Metazoa</taxon>
        <taxon>Ecdysozoa</taxon>
        <taxon>Arthropoda</taxon>
        <taxon>Chelicerata</taxon>
        <taxon>Arachnida</taxon>
        <taxon>Araneae</taxon>
        <taxon>Araneomorphae</taxon>
        <taxon>Entelegynae</taxon>
        <taxon>Araneoidea</taxon>
        <taxon>Araneidae</taxon>
        <taxon>Caerostris</taxon>
    </lineage>
</organism>
<dbReference type="EMBL" id="BPLR01012349">
    <property type="protein sequence ID" value="GIY53316.1"/>
    <property type="molecule type" value="Genomic_DNA"/>
</dbReference>
<proteinExistence type="predicted"/>
<evidence type="ECO:0000313" key="2">
    <source>
        <dbReference type="EMBL" id="GIY53316.1"/>
    </source>
</evidence>
<reference evidence="2 3" key="1">
    <citation type="submission" date="2021-06" db="EMBL/GenBank/DDBJ databases">
        <title>Caerostris extrusa draft genome.</title>
        <authorList>
            <person name="Kono N."/>
            <person name="Arakawa K."/>
        </authorList>
    </citation>
    <scope>NUCLEOTIDE SEQUENCE [LARGE SCALE GENOMIC DNA]</scope>
</reference>
<dbReference type="Proteomes" id="UP001054945">
    <property type="component" value="Unassembled WGS sequence"/>
</dbReference>
<gene>
    <name evidence="2" type="ORF">CEXT_677311</name>
</gene>
<comment type="caution">
    <text evidence="2">The sequence shown here is derived from an EMBL/GenBank/DDBJ whole genome shotgun (WGS) entry which is preliminary data.</text>
</comment>
<evidence type="ECO:0000256" key="1">
    <source>
        <dbReference type="SAM" id="MobiDB-lite"/>
    </source>
</evidence>
<accession>A0AAV4U6A9</accession>
<name>A0AAV4U6A9_CAEEX</name>
<dbReference type="AlphaFoldDB" id="A0AAV4U6A9"/>
<keyword evidence="3" id="KW-1185">Reference proteome</keyword>
<protein>
    <submittedName>
        <fullName evidence="2">Uncharacterized protein</fullName>
    </submittedName>
</protein>
<feature type="compositionally biased region" description="Polar residues" evidence="1">
    <location>
        <begin position="43"/>
        <end position="58"/>
    </location>
</feature>
<sequence>MDYCLKRPISSWNHNNPMLRPEQNGSLTVITRRQPRRHGRPSITPNQTHDFQGSTLSPSRIKGHATPLLIEQSLRRFSLFMGQCDLGVLKAVYW</sequence>
<feature type="region of interest" description="Disordered" evidence="1">
    <location>
        <begin position="33"/>
        <end position="60"/>
    </location>
</feature>